<dbReference type="Proteomes" id="UP000013097">
    <property type="component" value="Unassembled WGS sequence"/>
</dbReference>
<protein>
    <submittedName>
        <fullName evidence="1">Uncharacterized protein</fullName>
    </submittedName>
</protein>
<proteinExistence type="predicted"/>
<organism evidence="1 2">
    <name type="scientific">Clostridium thermobutyricum</name>
    <dbReference type="NCBI Taxonomy" id="29372"/>
    <lineage>
        <taxon>Bacteria</taxon>
        <taxon>Bacillati</taxon>
        <taxon>Bacillota</taxon>
        <taxon>Clostridia</taxon>
        <taxon>Eubacteriales</taxon>
        <taxon>Clostridiaceae</taxon>
        <taxon>Clostridium</taxon>
    </lineage>
</organism>
<evidence type="ECO:0000313" key="2">
    <source>
        <dbReference type="Proteomes" id="UP000013097"/>
    </source>
</evidence>
<keyword evidence="2" id="KW-1185">Reference proteome</keyword>
<dbReference type="EMBL" id="AGYT01000028">
    <property type="protein sequence ID" value="ENY98413.1"/>
    <property type="molecule type" value="Genomic_DNA"/>
</dbReference>
<accession>N9XR13</accession>
<dbReference type="RefSeq" id="WP_002599792.1">
    <property type="nucleotide sequence ID" value="NZ_KB850962.1"/>
</dbReference>
<sequence length="52" mass="6179">MSDIEKAIELLESEGYFVRKITKRQLADCKRCEEKEWEGECEWCSCSICIMQ</sequence>
<evidence type="ECO:0000313" key="1">
    <source>
        <dbReference type="EMBL" id="ENY98413.1"/>
    </source>
</evidence>
<gene>
    <name evidence="1" type="ORF">HMPREF1092_03352</name>
</gene>
<dbReference type="PATRIC" id="fig|999411.4.peg.3268"/>
<comment type="caution">
    <text evidence="1">The sequence shown here is derived from an EMBL/GenBank/DDBJ whole genome shotgun (WGS) entry which is preliminary data.</text>
</comment>
<dbReference type="AlphaFoldDB" id="N9XR13"/>
<reference evidence="1 2" key="1">
    <citation type="submission" date="2013-01" db="EMBL/GenBank/DDBJ databases">
        <title>The Genome Sequence of Clostridium colicanis 209318.</title>
        <authorList>
            <consortium name="The Broad Institute Genome Sequencing Platform"/>
            <person name="Earl A."/>
            <person name="Ward D."/>
            <person name="Feldgarden M."/>
            <person name="Gevers D."/>
            <person name="Courvalin P."/>
            <person name="Lambert T."/>
            <person name="Walker B."/>
            <person name="Young S.K."/>
            <person name="Zeng Q."/>
            <person name="Gargeya S."/>
            <person name="Fitzgerald M."/>
            <person name="Haas B."/>
            <person name="Abouelleil A."/>
            <person name="Alvarado L."/>
            <person name="Arachchi H.M."/>
            <person name="Berlin A.M."/>
            <person name="Chapman S.B."/>
            <person name="Dewar J."/>
            <person name="Goldberg J."/>
            <person name="Griggs A."/>
            <person name="Gujja S."/>
            <person name="Hansen M."/>
            <person name="Howarth C."/>
            <person name="Imamovic A."/>
            <person name="Larimer J."/>
            <person name="McCowan C."/>
            <person name="Murphy C."/>
            <person name="Neiman D."/>
            <person name="Pearson M."/>
            <person name="Priest M."/>
            <person name="Roberts A."/>
            <person name="Saif S."/>
            <person name="Shea T."/>
            <person name="Sisk P."/>
            <person name="Sykes S."/>
            <person name="Wortman J."/>
            <person name="Nusbaum C."/>
            <person name="Birren B."/>
        </authorList>
    </citation>
    <scope>NUCLEOTIDE SEQUENCE [LARGE SCALE GENOMIC DNA]</scope>
    <source>
        <strain evidence="1 2">209318</strain>
    </source>
</reference>
<name>N9XR13_9CLOT</name>
<dbReference type="HOGENOM" id="CLU_3078392_0_0_9"/>